<dbReference type="FunFam" id="3.30.70.330:FF:000074">
    <property type="entry name" value="U2 snRNP auxiliary factor large subunit"/>
    <property type="match status" value="1"/>
</dbReference>
<dbReference type="AlphaFoldDB" id="K1QUW5"/>
<evidence type="ECO:0000256" key="2">
    <source>
        <dbReference type="ARBA" id="ARBA00022664"/>
    </source>
</evidence>
<dbReference type="InterPro" id="IPR035979">
    <property type="entry name" value="RBD_domain_sf"/>
</dbReference>
<dbReference type="HOGENOM" id="CLU_021795_4_2_1"/>
<proteinExistence type="inferred from homology"/>
<evidence type="ECO:0000256" key="1">
    <source>
        <dbReference type="ARBA" id="ARBA00004123"/>
    </source>
</evidence>
<sequence>MAMMSDNDFQDFERQLAENRSGYFGVFTGYFGKSRKLKKTKAVAVAVVEGNAQGHAPGDVGHAVERRKDLNQRKKKGNGDQEGAGQIPQAISVPNVALTNTTVPFAGSAISRQARRLYVGNIPFGVTEEAMMDFFNHQMKMTGLAQAEGSPVIAVQINLDKNFAFLEFRSVDETTQAMAFDGINFQGQSLKIRRPRDYQPLPGMAETPSVNVPGVVSTVVQDSPHKIFIGGLPNYLNEDQVKELLTSFGPLKAFNLVKDSATGLSKGYAFCEYVDPNVTDQGCAGLNGMQLGDKKLIVQRASLGAKNSQVPVQLQIPGLNLNQGAGPPTEVLCLMNMIVPEELEDEEEYEDILEDVKEECSKYGVVRSIEIPRPIKGVDVPGCGKIFVEFNSIIDCQKAQQALTGRKFSNRVVVTSYYDPDKYHRREF</sequence>
<dbReference type="InterPro" id="IPR003954">
    <property type="entry name" value="RRM_euk-type"/>
</dbReference>
<dbReference type="CDD" id="cd12232">
    <property type="entry name" value="RRM3_U2AF65"/>
    <property type="match status" value="1"/>
</dbReference>
<dbReference type="InterPro" id="IPR012677">
    <property type="entry name" value="Nucleotide-bd_a/b_plait_sf"/>
</dbReference>
<keyword evidence="3" id="KW-0677">Repeat</keyword>
<protein>
    <recommendedName>
        <fullName evidence="7">Splicing factor U2AF subunit</fullName>
    </recommendedName>
    <alternativeName>
        <fullName evidence="7">U2 snRNP auxiliary factor large subunit</fullName>
    </alternativeName>
</protein>
<dbReference type="PANTHER" id="PTHR23139">
    <property type="entry name" value="RNA-BINDING PROTEIN"/>
    <property type="match status" value="1"/>
</dbReference>
<dbReference type="Gene3D" id="3.30.70.330">
    <property type="match status" value="3"/>
</dbReference>
<evidence type="ECO:0000256" key="6">
    <source>
        <dbReference type="ARBA" id="ARBA00023242"/>
    </source>
</evidence>
<organism evidence="8">
    <name type="scientific">Magallana gigas</name>
    <name type="common">Pacific oyster</name>
    <name type="synonym">Crassostrea gigas</name>
    <dbReference type="NCBI Taxonomy" id="29159"/>
    <lineage>
        <taxon>Eukaryota</taxon>
        <taxon>Metazoa</taxon>
        <taxon>Spiralia</taxon>
        <taxon>Lophotrochozoa</taxon>
        <taxon>Mollusca</taxon>
        <taxon>Bivalvia</taxon>
        <taxon>Autobranchia</taxon>
        <taxon>Pteriomorphia</taxon>
        <taxon>Ostreida</taxon>
        <taxon>Ostreoidea</taxon>
        <taxon>Ostreidae</taxon>
        <taxon>Magallana</taxon>
    </lineage>
</organism>
<gene>
    <name evidence="8" type="ORF">CGI_10021851</name>
</gene>
<dbReference type="GO" id="GO:0003723">
    <property type="term" value="F:RNA binding"/>
    <property type="evidence" value="ECO:0007669"/>
    <property type="project" value="UniProtKB-UniRule"/>
</dbReference>
<dbReference type="GO" id="GO:0008380">
    <property type="term" value="P:RNA splicing"/>
    <property type="evidence" value="ECO:0007669"/>
    <property type="project" value="UniProtKB-KW"/>
</dbReference>
<evidence type="ECO:0000313" key="8">
    <source>
        <dbReference type="EMBL" id="EKC40607.1"/>
    </source>
</evidence>
<evidence type="ECO:0000256" key="7">
    <source>
        <dbReference type="RuleBase" id="RU364135"/>
    </source>
</evidence>
<evidence type="ECO:0000256" key="3">
    <source>
        <dbReference type="ARBA" id="ARBA00022737"/>
    </source>
</evidence>
<dbReference type="InterPro" id="IPR000504">
    <property type="entry name" value="RRM_dom"/>
</dbReference>
<dbReference type="EMBL" id="JH817080">
    <property type="protein sequence ID" value="EKC40607.1"/>
    <property type="molecule type" value="Genomic_DNA"/>
</dbReference>
<keyword evidence="2 7" id="KW-0507">mRNA processing</keyword>
<dbReference type="PROSITE" id="PS50102">
    <property type="entry name" value="RRM"/>
    <property type="match status" value="3"/>
</dbReference>
<comment type="subcellular location">
    <subcellularLocation>
        <location evidence="1 7">Nucleus</location>
    </subcellularLocation>
</comment>
<dbReference type="InterPro" id="IPR006529">
    <property type="entry name" value="U2AF_lg"/>
</dbReference>
<keyword evidence="4 7" id="KW-0694">RNA-binding</keyword>
<keyword evidence="5 7" id="KW-0508">mRNA splicing</keyword>
<dbReference type="SUPFAM" id="SSF54928">
    <property type="entry name" value="RNA-binding domain, RBD"/>
    <property type="match status" value="2"/>
</dbReference>
<evidence type="ECO:0000256" key="5">
    <source>
        <dbReference type="ARBA" id="ARBA00023187"/>
    </source>
</evidence>
<evidence type="ECO:0000256" key="4">
    <source>
        <dbReference type="ARBA" id="ARBA00022884"/>
    </source>
</evidence>
<dbReference type="NCBIfam" id="TIGR01642">
    <property type="entry name" value="U2AF_lg"/>
    <property type="match status" value="1"/>
</dbReference>
<keyword evidence="6 7" id="KW-0539">Nucleus</keyword>
<dbReference type="CDD" id="cd12231">
    <property type="entry name" value="RRM2_U2AF65"/>
    <property type="match status" value="1"/>
</dbReference>
<comment type="function">
    <text evidence="7">Necessary for the splicing of pre-mRNA.</text>
</comment>
<dbReference type="Pfam" id="PF00076">
    <property type="entry name" value="RRM_1"/>
    <property type="match status" value="2"/>
</dbReference>
<dbReference type="CDD" id="cd12230">
    <property type="entry name" value="RRM1_U2AF65"/>
    <property type="match status" value="1"/>
</dbReference>
<dbReference type="SMART" id="SM00360">
    <property type="entry name" value="RRM"/>
    <property type="match status" value="3"/>
</dbReference>
<dbReference type="InParanoid" id="K1QUW5"/>
<dbReference type="GO" id="GO:0006397">
    <property type="term" value="P:mRNA processing"/>
    <property type="evidence" value="ECO:0007669"/>
    <property type="project" value="UniProtKB-KW"/>
</dbReference>
<dbReference type="GO" id="GO:0005634">
    <property type="term" value="C:nucleus"/>
    <property type="evidence" value="ECO:0007669"/>
    <property type="project" value="UniProtKB-SubCell"/>
</dbReference>
<dbReference type="FunFam" id="3.30.70.330:FF:000097">
    <property type="entry name" value="U2 snRNP auxiliary factor large subunit"/>
    <property type="match status" value="1"/>
</dbReference>
<reference evidence="8" key="1">
    <citation type="journal article" date="2012" name="Nature">
        <title>The oyster genome reveals stress adaptation and complexity of shell formation.</title>
        <authorList>
            <person name="Zhang G."/>
            <person name="Fang X."/>
            <person name="Guo X."/>
            <person name="Li L."/>
            <person name="Luo R."/>
            <person name="Xu F."/>
            <person name="Yang P."/>
            <person name="Zhang L."/>
            <person name="Wang X."/>
            <person name="Qi H."/>
            <person name="Xiong Z."/>
            <person name="Que H."/>
            <person name="Xie Y."/>
            <person name="Holland P.W."/>
            <person name="Paps J."/>
            <person name="Zhu Y."/>
            <person name="Wu F."/>
            <person name="Chen Y."/>
            <person name="Wang J."/>
            <person name="Peng C."/>
            <person name="Meng J."/>
            <person name="Yang L."/>
            <person name="Liu J."/>
            <person name="Wen B."/>
            <person name="Zhang N."/>
            <person name="Huang Z."/>
            <person name="Zhu Q."/>
            <person name="Feng Y."/>
            <person name="Mount A."/>
            <person name="Hedgecock D."/>
            <person name="Xu Z."/>
            <person name="Liu Y."/>
            <person name="Domazet-Loso T."/>
            <person name="Du Y."/>
            <person name="Sun X."/>
            <person name="Zhang S."/>
            <person name="Liu B."/>
            <person name="Cheng P."/>
            <person name="Jiang X."/>
            <person name="Li J."/>
            <person name="Fan D."/>
            <person name="Wang W."/>
            <person name="Fu W."/>
            <person name="Wang T."/>
            <person name="Wang B."/>
            <person name="Zhang J."/>
            <person name="Peng Z."/>
            <person name="Li Y."/>
            <person name="Li N."/>
            <person name="Wang J."/>
            <person name="Chen M."/>
            <person name="He Y."/>
            <person name="Tan F."/>
            <person name="Song X."/>
            <person name="Zheng Q."/>
            <person name="Huang R."/>
            <person name="Yang H."/>
            <person name="Du X."/>
            <person name="Chen L."/>
            <person name="Yang M."/>
            <person name="Gaffney P.M."/>
            <person name="Wang S."/>
            <person name="Luo L."/>
            <person name="She Z."/>
            <person name="Ming Y."/>
            <person name="Huang W."/>
            <person name="Zhang S."/>
            <person name="Huang B."/>
            <person name="Zhang Y."/>
            <person name="Qu T."/>
            <person name="Ni P."/>
            <person name="Miao G."/>
            <person name="Wang J."/>
            <person name="Wang Q."/>
            <person name="Steinberg C.E."/>
            <person name="Wang H."/>
            <person name="Li N."/>
            <person name="Qian L."/>
            <person name="Zhang G."/>
            <person name="Li Y."/>
            <person name="Yang H."/>
            <person name="Liu X."/>
            <person name="Wang J."/>
            <person name="Yin Y."/>
            <person name="Wang J."/>
        </authorList>
    </citation>
    <scope>NUCLEOTIDE SEQUENCE [LARGE SCALE GENOMIC DNA]</scope>
    <source>
        <strain evidence="8">05x7-T-G4-1.051#20</strain>
    </source>
</reference>
<name>K1QUW5_MAGGI</name>
<comment type="similarity">
    <text evidence="7">Belongs to the splicing factor SR family.</text>
</comment>
<dbReference type="SMART" id="SM00361">
    <property type="entry name" value="RRM_1"/>
    <property type="match status" value="1"/>
</dbReference>
<accession>K1QUW5</accession>
<dbReference type="FunCoup" id="K1QUW5">
    <property type="interactions" value="1887"/>
</dbReference>